<dbReference type="SUPFAM" id="SSF52540">
    <property type="entry name" value="P-loop containing nucleoside triphosphate hydrolases"/>
    <property type="match status" value="1"/>
</dbReference>
<evidence type="ECO:0000313" key="4">
    <source>
        <dbReference type="Proteomes" id="UP000002361"/>
    </source>
</evidence>
<dbReference type="eggNOG" id="COG4938">
    <property type="taxonomic scope" value="Bacteria"/>
</dbReference>
<dbReference type="KEGG" id="rcp:RCAP_rcc01328"/>
<accession>D5ASI7</accession>
<name>D5ASI7_RHOCB</name>
<dbReference type="InterPro" id="IPR003959">
    <property type="entry name" value="ATPase_AAA_core"/>
</dbReference>
<evidence type="ECO:0000259" key="1">
    <source>
        <dbReference type="Pfam" id="PF12476"/>
    </source>
</evidence>
<proteinExistence type="predicted"/>
<dbReference type="Pfam" id="PF13304">
    <property type="entry name" value="AAA_21"/>
    <property type="match status" value="1"/>
</dbReference>
<dbReference type="InterPro" id="IPR027417">
    <property type="entry name" value="P-loop_NTPase"/>
</dbReference>
<feature type="domain" description="DUF3696" evidence="1">
    <location>
        <begin position="497"/>
        <end position="531"/>
    </location>
</feature>
<dbReference type="EMBL" id="CP001312">
    <property type="protein sequence ID" value="ADE85078.1"/>
    <property type="molecule type" value="Genomic_DNA"/>
</dbReference>
<dbReference type="GO" id="GO:0005524">
    <property type="term" value="F:ATP binding"/>
    <property type="evidence" value="ECO:0007669"/>
    <property type="project" value="InterPro"/>
</dbReference>
<reference evidence="3 4" key="2">
    <citation type="journal article" date="2010" name="J. Bacteriol.">
        <title>Complete genome sequence of the photosynthetic purple nonsulfur bacterium Rhodobacter capsulatus SB 1003.</title>
        <authorList>
            <person name="Strnad H."/>
            <person name="Lapidus A."/>
            <person name="Paces J."/>
            <person name="Ulbrich P."/>
            <person name="Vlcek C."/>
            <person name="Paces V."/>
            <person name="Haselkorn R."/>
        </authorList>
    </citation>
    <scope>NUCLEOTIDE SEQUENCE [LARGE SCALE GENOMIC DNA]</scope>
    <source>
        <strain evidence="4">ATCC BAA-309 / NBRC 16581 / SB1003</strain>
    </source>
</reference>
<dbReference type="InterPro" id="IPR051396">
    <property type="entry name" value="Bact_Antivir_Def_Nuclease"/>
</dbReference>
<gene>
    <name evidence="3" type="ordered locus">RCAP_rcc01328</name>
</gene>
<evidence type="ECO:0000313" key="3">
    <source>
        <dbReference type="EMBL" id="ADE85078.1"/>
    </source>
</evidence>
<dbReference type="PANTHER" id="PTHR43581">
    <property type="entry name" value="ATP/GTP PHOSPHATASE"/>
    <property type="match status" value="1"/>
</dbReference>
<keyword evidence="4" id="KW-1185">Reference proteome</keyword>
<feature type="domain" description="ATPase AAA-type core" evidence="2">
    <location>
        <begin position="412"/>
        <end position="478"/>
    </location>
</feature>
<dbReference type="AlphaFoldDB" id="D5ASI7"/>
<dbReference type="HOGENOM" id="CLU_032548_1_1_5"/>
<evidence type="ECO:0008006" key="5">
    <source>
        <dbReference type="Google" id="ProtNLM"/>
    </source>
</evidence>
<dbReference type="STRING" id="272942.RCAP_rcc01328"/>
<dbReference type="Proteomes" id="UP000002361">
    <property type="component" value="Chromosome"/>
</dbReference>
<reference key="1">
    <citation type="submission" date="2008-12" db="EMBL/GenBank/DDBJ databases">
        <title>Complete genome sequence of Rhodobacter capsulatus SB1003.</title>
        <authorList>
            <person name="Strnad H."/>
            <person name="Lapidus A."/>
            <person name="Vlcek C."/>
            <person name="Ulbrich P."/>
            <person name="Paces J."/>
            <person name="Maltsev N."/>
            <person name="Kumar V."/>
            <person name="Kogan Y."/>
            <person name="Milgram A."/>
            <person name="Rebrekov D."/>
            <person name="Mazur M."/>
            <person name="Cox R."/>
            <person name="Kyrpides N."/>
            <person name="Kolar M."/>
            <person name="Sachova J."/>
            <person name="Ridl J."/>
            <person name="Ivanova N."/>
            <person name="Kapatral V."/>
            <person name="Los T."/>
            <person name="Lykidis A."/>
            <person name="Mikhailova N."/>
            <person name="Reznik G."/>
            <person name="Vasieva O."/>
            <person name="Fonstein M."/>
            <person name="Paces V."/>
            <person name="Haselkorn R."/>
        </authorList>
    </citation>
    <scope>NUCLEOTIDE SEQUENCE</scope>
    <source>
        <strain>SB1003</strain>
    </source>
</reference>
<evidence type="ECO:0000259" key="2">
    <source>
        <dbReference type="Pfam" id="PF13304"/>
    </source>
</evidence>
<dbReference type="PANTHER" id="PTHR43581:SF2">
    <property type="entry name" value="EXCINUCLEASE ATPASE SUBUNIT"/>
    <property type="match status" value="1"/>
</dbReference>
<organism evidence="3 4">
    <name type="scientific">Rhodobacter capsulatus (strain ATCC BAA-309 / NBRC 16581 / SB1003)</name>
    <dbReference type="NCBI Taxonomy" id="272942"/>
    <lineage>
        <taxon>Bacteria</taxon>
        <taxon>Pseudomonadati</taxon>
        <taxon>Pseudomonadota</taxon>
        <taxon>Alphaproteobacteria</taxon>
        <taxon>Rhodobacterales</taxon>
        <taxon>Rhodobacter group</taxon>
        <taxon>Rhodobacter</taxon>
    </lineage>
</organism>
<sequence>MSFSPVTVLCGANSTGKSSIIKSILLAKQSTAERRSSLKIDAPSQPLILNGELTKLGAWSDTITGKDRAKSMGFCWSVKLSQEEFDDALKRAGLLRRGEASSELDLANQRDLTLSVSLSSDTEVREELSARVDRWDVNLDDLNVRVFRQEVANGSRPLYRVEINSIRKLIRRKGSKFGSYRVILGDLHKALSGADTPISLGNVYAVNSGPFIGRIEPRFDETWTNFFEAIYKLSVSHRGRKRGPAPGWLEDLGAAVRTYRKGLSEGKMPTARNTAMRVLTYLAIEFVSEISLVFSETKAVLAPMWQDIRYLGPLRDQPRRYYQFDDTGGADVGVSGEFTVQVLALEQGRVLQSTRLASLPSNRIKFTDRKLTTLLDHTNFWLSWMGLPAVSPLNLQQSLYGLAVGDLRVGLLDVGFGVSQVLPIIVETLRAEKGDLVILEQPEIHLHPRVQALLGDFLLARSQDGVRFLVESHSEYLIKRLCRRVSESESENLRPSIEILFIEGSPEGASCRPVELNDYGEILNWPKGFFDLDEDLHWTHAALERRRASNAKKQK</sequence>
<dbReference type="Pfam" id="PF12476">
    <property type="entry name" value="DUF3696"/>
    <property type="match status" value="1"/>
</dbReference>
<dbReference type="GO" id="GO:0016887">
    <property type="term" value="F:ATP hydrolysis activity"/>
    <property type="evidence" value="ECO:0007669"/>
    <property type="project" value="InterPro"/>
</dbReference>
<dbReference type="InterPro" id="IPR022532">
    <property type="entry name" value="DUF3696"/>
</dbReference>
<protein>
    <recommendedName>
        <fullName evidence="5">DUF3696 domain-containing protein</fullName>
    </recommendedName>
</protein>